<evidence type="ECO:0000313" key="5">
    <source>
        <dbReference type="EMBL" id="ORY67987.1"/>
    </source>
</evidence>
<dbReference type="InterPro" id="IPR036397">
    <property type="entry name" value="RNaseH_sf"/>
</dbReference>
<evidence type="ECO:0000256" key="3">
    <source>
        <dbReference type="ARBA" id="ARBA00022839"/>
    </source>
</evidence>
<dbReference type="InterPro" id="IPR047201">
    <property type="entry name" value="ERI-1_3'hExo-like"/>
</dbReference>
<organism evidence="5 6">
    <name type="scientific">Neocallimastix californiae</name>
    <dbReference type="NCBI Taxonomy" id="1754190"/>
    <lineage>
        <taxon>Eukaryota</taxon>
        <taxon>Fungi</taxon>
        <taxon>Fungi incertae sedis</taxon>
        <taxon>Chytridiomycota</taxon>
        <taxon>Chytridiomycota incertae sedis</taxon>
        <taxon>Neocallimastigomycetes</taxon>
        <taxon>Neocallimastigales</taxon>
        <taxon>Neocallimastigaceae</taxon>
        <taxon>Neocallimastix</taxon>
    </lineage>
</organism>
<dbReference type="PANTHER" id="PTHR23044">
    <property type="entry name" value="3'-5' EXONUCLEASE ERI1-RELATED"/>
    <property type="match status" value="1"/>
</dbReference>
<evidence type="ECO:0000313" key="6">
    <source>
        <dbReference type="Proteomes" id="UP000193920"/>
    </source>
</evidence>
<dbReference type="GO" id="GO:0003676">
    <property type="term" value="F:nucleic acid binding"/>
    <property type="evidence" value="ECO:0007669"/>
    <property type="project" value="InterPro"/>
</dbReference>
<comment type="caution">
    <text evidence="5">The sequence shown here is derived from an EMBL/GenBank/DDBJ whole genome shotgun (WGS) entry which is preliminary data.</text>
</comment>
<dbReference type="Gene3D" id="3.30.420.10">
    <property type="entry name" value="Ribonuclease H-like superfamily/Ribonuclease H"/>
    <property type="match status" value="2"/>
</dbReference>
<name>A0A1Y2E9A6_9FUNG</name>
<dbReference type="PANTHER" id="PTHR23044:SF61">
    <property type="entry name" value="3'-5' EXORIBONUCLEASE 1-RELATED"/>
    <property type="match status" value="1"/>
</dbReference>
<dbReference type="GO" id="GO:0000175">
    <property type="term" value="F:3'-5'-RNA exonuclease activity"/>
    <property type="evidence" value="ECO:0007669"/>
    <property type="project" value="InterPro"/>
</dbReference>
<gene>
    <name evidence="5" type="ORF">LY90DRAFT_639968</name>
</gene>
<keyword evidence="2" id="KW-0378">Hydrolase</keyword>
<dbReference type="AlphaFoldDB" id="A0A1Y2E9A6"/>
<dbReference type="InterPro" id="IPR013520">
    <property type="entry name" value="Ribonucl_H"/>
</dbReference>
<dbReference type="InterPro" id="IPR051274">
    <property type="entry name" value="3-5_Exoribonuclease"/>
</dbReference>
<dbReference type="SUPFAM" id="SSF53098">
    <property type="entry name" value="Ribonuclease H-like"/>
    <property type="match status" value="1"/>
</dbReference>
<dbReference type="InterPro" id="IPR012337">
    <property type="entry name" value="RNaseH-like_sf"/>
</dbReference>
<dbReference type="CDD" id="cd06133">
    <property type="entry name" value="ERI-1_3'hExo_like"/>
    <property type="match status" value="1"/>
</dbReference>
<keyword evidence="3" id="KW-0269">Exonuclease</keyword>
<reference evidence="5 6" key="1">
    <citation type="submission" date="2016-08" db="EMBL/GenBank/DDBJ databases">
        <title>A Parts List for Fungal Cellulosomes Revealed by Comparative Genomics.</title>
        <authorList>
            <consortium name="DOE Joint Genome Institute"/>
            <person name="Haitjema C.H."/>
            <person name="Gilmore S.P."/>
            <person name="Henske J.K."/>
            <person name="Solomon K.V."/>
            <person name="De Groot R."/>
            <person name="Kuo A."/>
            <person name="Mondo S.J."/>
            <person name="Salamov A.A."/>
            <person name="Labutti K."/>
            <person name="Zhao Z."/>
            <person name="Chiniquy J."/>
            <person name="Barry K."/>
            <person name="Brewer H.M."/>
            <person name="Purvine S.O."/>
            <person name="Wright A.T."/>
            <person name="Boxma B."/>
            <person name="Van Alen T."/>
            <person name="Hackstein J.H."/>
            <person name="Baker S.E."/>
            <person name="Grigoriev I.V."/>
            <person name="O'Malley M.A."/>
        </authorList>
    </citation>
    <scope>NUCLEOTIDE SEQUENCE [LARGE SCALE GENOMIC DNA]</scope>
    <source>
        <strain evidence="5 6">G1</strain>
    </source>
</reference>
<feature type="domain" description="Exonuclease" evidence="4">
    <location>
        <begin position="53"/>
        <end position="159"/>
    </location>
</feature>
<keyword evidence="1" id="KW-0540">Nuclease</keyword>
<protein>
    <recommendedName>
        <fullName evidence="4">Exonuclease domain-containing protein</fullName>
    </recommendedName>
</protein>
<accession>A0A1Y2E9A6</accession>
<evidence type="ECO:0000256" key="1">
    <source>
        <dbReference type="ARBA" id="ARBA00022722"/>
    </source>
</evidence>
<dbReference type="Pfam" id="PF00929">
    <property type="entry name" value="RNase_T"/>
    <property type="match status" value="1"/>
</dbReference>
<keyword evidence="6" id="KW-1185">Reference proteome</keyword>
<evidence type="ECO:0000256" key="2">
    <source>
        <dbReference type="ARBA" id="ARBA00022801"/>
    </source>
</evidence>
<dbReference type="OrthoDB" id="448399at2759"/>
<sequence>MVNQPFSYYCVIDFEASNEEDPYHPGHGRKDYPSEIIQFPAVLINSSNNCINQVDNADIFINVLDQFESWLSDYTPKPFNNVCFVSDGEFDFNHYLRLQCRISDISMPSYVRSYFDIKKYFKGYCGYYKNIRGMLNYLGMRFEGNNHNGLDDASNIARVVQYFLQRKVLETNSYC</sequence>
<dbReference type="STRING" id="1754190.A0A1Y2E9A6"/>
<proteinExistence type="predicted"/>
<dbReference type="Proteomes" id="UP000193920">
    <property type="component" value="Unassembled WGS sequence"/>
</dbReference>
<dbReference type="EMBL" id="MCOG01000047">
    <property type="protein sequence ID" value="ORY67987.1"/>
    <property type="molecule type" value="Genomic_DNA"/>
</dbReference>
<evidence type="ECO:0000259" key="4">
    <source>
        <dbReference type="Pfam" id="PF00929"/>
    </source>
</evidence>